<protein>
    <submittedName>
        <fullName evidence="1">Uncharacterized protein</fullName>
    </submittedName>
</protein>
<organism evidence="1 2">
    <name type="scientific">Tanacetum coccineum</name>
    <dbReference type="NCBI Taxonomy" id="301880"/>
    <lineage>
        <taxon>Eukaryota</taxon>
        <taxon>Viridiplantae</taxon>
        <taxon>Streptophyta</taxon>
        <taxon>Embryophyta</taxon>
        <taxon>Tracheophyta</taxon>
        <taxon>Spermatophyta</taxon>
        <taxon>Magnoliopsida</taxon>
        <taxon>eudicotyledons</taxon>
        <taxon>Gunneridae</taxon>
        <taxon>Pentapetalae</taxon>
        <taxon>asterids</taxon>
        <taxon>campanulids</taxon>
        <taxon>Asterales</taxon>
        <taxon>Asteraceae</taxon>
        <taxon>Asteroideae</taxon>
        <taxon>Anthemideae</taxon>
        <taxon>Anthemidinae</taxon>
        <taxon>Tanacetum</taxon>
    </lineage>
</organism>
<name>A0ABQ5FCE7_9ASTR</name>
<reference evidence="1" key="2">
    <citation type="submission" date="2022-01" db="EMBL/GenBank/DDBJ databases">
        <authorList>
            <person name="Yamashiro T."/>
            <person name="Shiraishi A."/>
            <person name="Satake H."/>
            <person name="Nakayama K."/>
        </authorList>
    </citation>
    <scope>NUCLEOTIDE SEQUENCE</scope>
</reference>
<dbReference type="EMBL" id="BQNB010017222">
    <property type="protein sequence ID" value="GJT60694.1"/>
    <property type="molecule type" value="Genomic_DNA"/>
</dbReference>
<gene>
    <name evidence="1" type="ORF">Tco_1004227</name>
</gene>
<accession>A0ABQ5FCE7</accession>
<evidence type="ECO:0000313" key="1">
    <source>
        <dbReference type="EMBL" id="GJT60694.1"/>
    </source>
</evidence>
<reference evidence="1" key="1">
    <citation type="journal article" date="2022" name="Int. J. Mol. Sci.">
        <title>Draft Genome of Tanacetum Coccineum: Genomic Comparison of Closely Related Tanacetum-Family Plants.</title>
        <authorList>
            <person name="Yamashiro T."/>
            <person name="Shiraishi A."/>
            <person name="Nakayama K."/>
            <person name="Satake H."/>
        </authorList>
    </citation>
    <scope>NUCLEOTIDE SEQUENCE</scope>
</reference>
<proteinExistence type="predicted"/>
<sequence length="242" mass="27642">MFYVDLQLVSRAMVSPWDLYVSRLVVVDIARGDESLILWNNGIEYLEICLEHHILTPFFKISAVKSQDEILLQFQSFGISGLLHQWGKRCEKNYSSVRRYVADPDNAYPKRSITKLILKGAVMFDVVSYQFRCTLNYSKLVKGLSHLAFVKSFVSFIHFPPNITSSSSISLLSLTKMAFMWFESPRPPDHVLRRPSVVIEDLDLEPKVDAMMRELNGIPIALVARFGVISKNMDRIHVSRGG</sequence>
<evidence type="ECO:0000313" key="2">
    <source>
        <dbReference type="Proteomes" id="UP001151760"/>
    </source>
</evidence>
<dbReference type="Proteomes" id="UP001151760">
    <property type="component" value="Unassembled WGS sequence"/>
</dbReference>
<comment type="caution">
    <text evidence="1">The sequence shown here is derived from an EMBL/GenBank/DDBJ whole genome shotgun (WGS) entry which is preliminary data.</text>
</comment>
<keyword evidence="2" id="KW-1185">Reference proteome</keyword>